<dbReference type="EC" id="3.4.21.-" evidence="6"/>
<dbReference type="PROSITE" id="PS50240">
    <property type="entry name" value="TRYPSIN_DOM"/>
    <property type="match status" value="1"/>
</dbReference>
<name>A0A6M0QTU2_9RHOB</name>
<keyword evidence="9" id="KW-1185">Reference proteome</keyword>
<evidence type="ECO:0000313" key="8">
    <source>
        <dbReference type="EMBL" id="NEY90817.1"/>
    </source>
</evidence>
<dbReference type="SUPFAM" id="SSF50494">
    <property type="entry name" value="Trypsin-like serine proteases"/>
    <property type="match status" value="1"/>
</dbReference>
<dbReference type="Pfam" id="PF13365">
    <property type="entry name" value="Trypsin_2"/>
    <property type="match status" value="1"/>
</dbReference>
<sequence>MRPVFALAFSLLLSLPVQAEESRLVSLETSDAGHDWQAVGRLDLGMRGFCTGALIAPDLVLTAAHCLFDKETGARIADRDIQFLAGWRNGRAEAYRGVRASVAHPEYIFAGAESLDRVAYDLALVALDQPIRLPQITPFATDTRPALGDTVGVVSYAQDRAEAPSLQETCHVLDRAPQIVVFSCDVDFGSSGAPIFALRNGEMKIVSVVSAKADVEGKRVALGSVLTGRIEELQAELAAGPATARVTAGSVRVLSGGQTGGAKFVKP</sequence>
<organism evidence="8 9">
    <name type="scientific">Tabrizicola oligotrophica</name>
    <dbReference type="NCBI Taxonomy" id="2710650"/>
    <lineage>
        <taxon>Bacteria</taxon>
        <taxon>Pseudomonadati</taxon>
        <taxon>Pseudomonadota</taxon>
        <taxon>Alphaproteobacteria</taxon>
        <taxon>Rhodobacterales</taxon>
        <taxon>Paracoccaceae</taxon>
        <taxon>Tabrizicola</taxon>
    </lineage>
</organism>
<evidence type="ECO:0000256" key="2">
    <source>
        <dbReference type="ARBA" id="ARBA00022670"/>
    </source>
</evidence>
<feature type="chain" id="PRO_5027138669" description="Serine protease" evidence="6">
    <location>
        <begin position="20"/>
        <end position="267"/>
    </location>
</feature>
<evidence type="ECO:0000256" key="1">
    <source>
        <dbReference type="ARBA" id="ARBA00008764"/>
    </source>
</evidence>
<dbReference type="GO" id="GO:0006508">
    <property type="term" value="P:proteolysis"/>
    <property type="evidence" value="ECO:0007669"/>
    <property type="project" value="UniProtKB-KW"/>
</dbReference>
<keyword evidence="4 6" id="KW-0378">Hydrolase</keyword>
<evidence type="ECO:0000256" key="6">
    <source>
        <dbReference type="RuleBase" id="RU004296"/>
    </source>
</evidence>
<evidence type="ECO:0000259" key="7">
    <source>
        <dbReference type="PROSITE" id="PS50240"/>
    </source>
</evidence>
<dbReference type="InterPro" id="IPR050966">
    <property type="entry name" value="Glutamyl_endopeptidase"/>
</dbReference>
<dbReference type="PANTHER" id="PTHR15462">
    <property type="entry name" value="SERINE PROTEASE"/>
    <property type="match status" value="1"/>
</dbReference>
<dbReference type="InterPro" id="IPR001254">
    <property type="entry name" value="Trypsin_dom"/>
</dbReference>
<evidence type="ECO:0000256" key="4">
    <source>
        <dbReference type="ARBA" id="ARBA00022801"/>
    </source>
</evidence>
<dbReference type="InterPro" id="IPR043504">
    <property type="entry name" value="Peptidase_S1_PA_chymotrypsin"/>
</dbReference>
<protein>
    <recommendedName>
        <fullName evidence="6">Serine protease</fullName>
        <ecNumber evidence="6">3.4.21.-</ecNumber>
    </recommendedName>
</protein>
<dbReference type="EMBL" id="JAAIVJ010000006">
    <property type="protein sequence ID" value="NEY90817.1"/>
    <property type="molecule type" value="Genomic_DNA"/>
</dbReference>
<reference evidence="8 9" key="1">
    <citation type="submission" date="2020-02" db="EMBL/GenBank/DDBJ databases">
        <authorList>
            <person name="Chen W.-M."/>
        </authorList>
    </citation>
    <scope>NUCLEOTIDE SEQUENCE [LARGE SCALE GENOMIC DNA]</scope>
    <source>
        <strain evidence="8 9">KMS-5</strain>
    </source>
</reference>
<dbReference type="RefSeq" id="WP_164625660.1">
    <property type="nucleotide sequence ID" value="NZ_JAAIVJ010000006.1"/>
</dbReference>
<keyword evidence="3 6" id="KW-0732">Signal</keyword>
<evidence type="ECO:0000313" key="9">
    <source>
        <dbReference type="Proteomes" id="UP000477782"/>
    </source>
</evidence>
<feature type="signal peptide" evidence="6">
    <location>
        <begin position="1"/>
        <end position="19"/>
    </location>
</feature>
<dbReference type="InterPro" id="IPR009003">
    <property type="entry name" value="Peptidase_S1_PA"/>
</dbReference>
<feature type="domain" description="Peptidase S1" evidence="7">
    <location>
        <begin position="24"/>
        <end position="267"/>
    </location>
</feature>
<dbReference type="PROSITE" id="PS00134">
    <property type="entry name" value="TRYPSIN_HIS"/>
    <property type="match status" value="1"/>
</dbReference>
<keyword evidence="2 6" id="KW-0645">Protease</keyword>
<gene>
    <name evidence="8" type="ORF">G4Z14_10960</name>
</gene>
<dbReference type="Gene3D" id="2.40.10.10">
    <property type="entry name" value="Trypsin-like serine proteases"/>
    <property type="match status" value="2"/>
</dbReference>
<dbReference type="InterPro" id="IPR008256">
    <property type="entry name" value="Peptidase_S1B"/>
</dbReference>
<dbReference type="GO" id="GO:0004252">
    <property type="term" value="F:serine-type endopeptidase activity"/>
    <property type="evidence" value="ECO:0007669"/>
    <property type="project" value="InterPro"/>
</dbReference>
<keyword evidence="5 6" id="KW-0720">Serine protease</keyword>
<accession>A0A6M0QTU2</accession>
<dbReference type="Proteomes" id="UP000477782">
    <property type="component" value="Unassembled WGS sequence"/>
</dbReference>
<evidence type="ECO:0000256" key="5">
    <source>
        <dbReference type="ARBA" id="ARBA00022825"/>
    </source>
</evidence>
<comment type="caution">
    <text evidence="8">The sequence shown here is derived from an EMBL/GenBank/DDBJ whole genome shotgun (WGS) entry which is preliminary data.</text>
</comment>
<dbReference type="SMART" id="SM00020">
    <property type="entry name" value="Tryp_SPc"/>
    <property type="match status" value="1"/>
</dbReference>
<proteinExistence type="inferred from homology"/>
<dbReference type="PRINTS" id="PR00839">
    <property type="entry name" value="V8PROTEASE"/>
</dbReference>
<evidence type="ECO:0000256" key="3">
    <source>
        <dbReference type="ARBA" id="ARBA00022729"/>
    </source>
</evidence>
<dbReference type="AlphaFoldDB" id="A0A6M0QTU2"/>
<dbReference type="InterPro" id="IPR018114">
    <property type="entry name" value="TRYPSIN_HIS"/>
</dbReference>
<dbReference type="PANTHER" id="PTHR15462:SF8">
    <property type="entry name" value="SERINE PROTEASE"/>
    <property type="match status" value="1"/>
</dbReference>
<comment type="similarity">
    <text evidence="1 6">Belongs to the peptidase S1B family.</text>
</comment>